<dbReference type="RefSeq" id="WP_002849960.1">
    <property type="nucleotide sequence ID" value="NZ_ADKM02000085.1"/>
</dbReference>
<dbReference type="STRING" id="246199.CUS_6638"/>
<dbReference type="PROSITE" id="PS51257">
    <property type="entry name" value="PROKAR_LIPOPROTEIN"/>
    <property type="match status" value="1"/>
</dbReference>
<comment type="caution">
    <text evidence="2">The sequence shown here is derived from an EMBL/GenBank/DDBJ whole genome shotgun (WGS) entry which is preliminary data.</text>
</comment>
<evidence type="ECO:0000313" key="3">
    <source>
        <dbReference type="Proteomes" id="UP000004259"/>
    </source>
</evidence>
<gene>
    <name evidence="2" type="ORF">CUS_6638</name>
</gene>
<keyword evidence="3" id="KW-1185">Reference proteome</keyword>
<evidence type="ECO:0000256" key="1">
    <source>
        <dbReference type="SAM" id="SignalP"/>
    </source>
</evidence>
<name>E9SCN4_RUMAL</name>
<feature type="chain" id="PRO_5003245675" evidence="1">
    <location>
        <begin position="20"/>
        <end position="374"/>
    </location>
</feature>
<organism evidence="2 3">
    <name type="scientific">Ruminococcus albus 8</name>
    <dbReference type="NCBI Taxonomy" id="246199"/>
    <lineage>
        <taxon>Bacteria</taxon>
        <taxon>Bacillati</taxon>
        <taxon>Bacillota</taxon>
        <taxon>Clostridia</taxon>
        <taxon>Eubacteriales</taxon>
        <taxon>Oscillospiraceae</taxon>
        <taxon>Ruminococcus</taxon>
    </lineage>
</organism>
<feature type="signal peptide" evidence="1">
    <location>
        <begin position="1"/>
        <end position="19"/>
    </location>
</feature>
<proteinExistence type="predicted"/>
<sequence length="374" mass="42897">MRKLLFIILAVCLALTSCAKGKSPIERNEKEKNVSFTDADFDYNTVDKVSEMYPEALNAEYKHFSIRSDVQIDKIKSVKVLSFKQSNGFLFDIEQGLIDYLNGGKIDIGEKIEGVEEMGAYHQMNADGNYPYFIDFDGGSIVWIKNGYSESFFLPNDNITIERYFFSNSFDDKKYQLKDCEMSINEAIAISRDFASALKEYGYPELSPYEIRIDKQNGTYAFEINMVQKNNNIPLRAANCGFAGRTSSSKDIFTGKLKEINSNPCGYTVLICSSDGVECFRNNENVFEVYEQEEVNEIITLRSALEYIDDNLSENSNYEVEYIGLENKIFWNDPATNLYYSTPMWTISLYNPTEEKYYYALLDCISGDFSFYGQ</sequence>
<keyword evidence="1" id="KW-0732">Signal</keyword>
<reference evidence="2 3" key="1">
    <citation type="submission" date="2011-02" db="EMBL/GenBank/DDBJ databases">
        <authorList>
            <person name="Nelson K.E."/>
            <person name="Sutton G."/>
            <person name="Torralba M."/>
            <person name="Durkin S."/>
            <person name="Harkins D."/>
            <person name="Montgomery R."/>
            <person name="Ziemer C."/>
            <person name="Klaassens E."/>
            <person name="Ocuiv P."/>
            <person name="Morrison M."/>
        </authorList>
    </citation>
    <scope>NUCLEOTIDE SEQUENCE [LARGE SCALE GENOMIC DNA]</scope>
    <source>
        <strain evidence="2 3">8</strain>
    </source>
</reference>
<dbReference type="AlphaFoldDB" id="E9SCN4"/>
<dbReference type="EMBL" id="ADKM02000085">
    <property type="protein sequence ID" value="EGC02904.1"/>
    <property type="molecule type" value="Genomic_DNA"/>
</dbReference>
<accession>E9SCN4</accession>
<dbReference type="OrthoDB" id="2608048at2"/>
<protein>
    <submittedName>
        <fullName evidence="2">Conserved domain protein</fullName>
    </submittedName>
</protein>
<dbReference type="Proteomes" id="UP000004259">
    <property type="component" value="Unassembled WGS sequence"/>
</dbReference>
<evidence type="ECO:0000313" key="2">
    <source>
        <dbReference type="EMBL" id="EGC02904.1"/>
    </source>
</evidence>